<dbReference type="OrthoDB" id="5239630at2759"/>
<sequence>MAQGPLTKKRAAAGPGKSAGPAGKRPSALGPKRHGSRVIAPKKAKLAQQHKLIRKHTAGLTALTEKNLAERAGHLEMLKGGKKDSKGPSSRQKKK</sequence>
<feature type="compositionally biased region" description="Basic residues" evidence="1">
    <location>
        <begin position="31"/>
        <end position="44"/>
    </location>
</feature>
<feature type="region of interest" description="Disordered" evidence="1">
    <location>
        <begin position="75"/>
        <end position="95"/>
    </location>
</feature>
<feature type="compositionally biased region" description="Low complexity" evidence="1">
    <location>
        <begin position="12"/>
        <end position="26"/>
    </location>
</feature>
<evidence type="ECO:0000313" key="2">
    <source>
        <dbReference type="EMBL" id="KAF2454678.1"/>
    </source>
</evidence>
<dbReference type="Pfam" id="PF09495">
    <property type="entry name" value="DUF2462"/>
    <property type="match status" value="1"/>
</dbReference>
<evidence type="ECO:0000313" key="3">
    <source>
        <dbReference type="Proteomes" id="UP000799766"/>
    </source>
</evidence>
<dbReference type="EMBL" id="MU001690">
    <property type="protein sequence ID" value="KAF2454678.1"/>
    <property type="molecule type" value="Genomic_DNA"/>
</dbReference>
<proteinExistence type="predicted"/>
<name>A0A6A6NSZ1_9PEZI</name>
<reference evidence="2" key="1">
    <citation type="journal article" date="2020" name="Stud. Mycol.">
        <title>101 Dothideomycetes genomes: a test case for predicting lifestyles and emergence of pathogens.</title>
        <authorList>
            <person name="Haridas S."/>
            <person name="Albert R."/>
            <person name="Binder M."/>
            <person name="Bloem J."/>
            <person name="Labutti K."/>
            <person name="Salamov A."/>
            <person name="Andreopoulos B."/>
            <person name="Baker S."/>
            <person name="Barry K."/>
            <person name="Bills G."/>
            <person name="Bluhm B."/>
            <person name="Cannon C."/>
            <person name="Castanera R."/>
            <person name="Culley D."/>
            <person name="Daum C."/>
            <person name="Ezra D."/>
            <person name="Gonzalez J."/>
            <person name="Henrissat B."/>
            <person name="Kuo A."/>
            <person name="Liang C."/>
            <person name="Lipzen A."/>
            <person name="Lutzoni F."/>
            <person name="Magnuson J."/>
            <person name="Mondo S."/>
            <person name="Nolan M."/>
            <person name="Ohm R."/>
            <person name="Pangilinan J."/>
            <person name="Park H.-J."/>
            <person name="Ramirez L."/>
            <person name="Alfaro M."/>
            <person name="Sun H."/>
            <person name="Tritt A."/>
            <person name="Yoshinaga Y."/>
            <person name="Zwiers L.-H."/>
            <person name="Turgeon B."/>
            <person name="Goodwin S."/>
            <person name="Spatafora J."/>
            <person name="Crous P."/>
            <person name="Grigoriev I."/>
        </authorList>
    </citation>
    <scope>NUCLEOTIDE SEQUENCE</scope>
    <source>
        <strain evidence="2">ATCC 16933</strain>
    </source>
</reference>
<gene>
    <name evidence="2" type="ORF">BDY21DRAFT_373928</name>
</gene>
<organism evidence="2 3">
    <name type="scientific">Lineolata rhizophorae</name>
    <dbReference type="NCBI Taxonomy" id="578093"/>
    <lineage>
        <taxon>Eukaryota</taxon>
        <taxon>Fungi</taxon>
        <taxon>Dikarya</taxon>
        <taxon>Ascomycota</taxon>
        <taxon>Pezizomycotina</taxon>
        <taxon>Dothideomycetes</taxon>
        <taxon>Dothideomycetes incertae sedis</taxon>
        <taxon>Lineolatales</taxon>
        <taxon>Lineolataceae</taxon>
        <taxon>Lineolata</taxon>
    </lineage>
</organism>
<feature type="compositionally biased region" description="Basic and acidic residues" evidence="1">
    <location>
        <begin position="75"/>
        <end position="86"/>
    </location>
</feature>
<protein>
    <submittedName>
        <fullName evidence="2">Uncharacterized protein</fullName>
    </submittedName>
</protein>
<keyword evidence="3" id="KW-1185">Reference proteome</keyword>
<feature type="region of interest" description="Disordered" evidence="1">
    <location>
        <begin position="1"/>
        <end position="44"/>
    </location>
</feature>
<evidence type="ECO:0000256" key="1">
    <source>
        <dbReference type="SAM" id="MobiDB-lite"/>
    </source>
</evidence>
<accession>A0A6A6NSZ1</accession>
<dbReference type="AlphaFoldDB" id="A0A6A6NSZ1"/>
<dbReference type="InterPro" id="IPR019034">
    <property type="entry name" value="UPF0390"/>
</dbReference>
<dbReference type="Proteomes" id="UP000799766">
    <property type="component" value="Unassembled WGS sequence"/>
</dbReference>